<accession>A0A9Y2IIU6</accession>
<sequence length="116" mass="12265">MVSPAELPTAEVRDLPKDGVPLLDVREDDEWAAGHAPGAVHIPLGELPARVDELSELPDDQPVYVICRSGGRSARATAWLNASGWDAVNVAGGMGAWARESRPMVSENAGAEPEVI</sequence>
<dbReference type="PROSITE" id="PS50206">
    <property type="entry name" value="RHODANESE_3"/>
    <property type="match status" value="1"/>
</dbReference>
<dbReference type="Pfam" id="PF00581">
    <property type="entry name" value="Rhodanese"/>
    <property type="match status" value="1"/>
</dbReference>
<dbReference type="CDD" id="cd00158">
    <property type="entry name" value="RHOD"/>
    <property type="match status" value="1"/>
</dbReference>
<keyword evidence="3" id="KW-1185">Reference proteome</keyword>
<dbReference type="SMART" id="SM00450">
    <property type="entry name" value="RHOD"/>
    <property type="match status" value="1"/>
</dbReference>
<evidence type="ECO:0000259" key="1">
    <source>
        <dbReference type="PROSITE" id="PS50206"/>
    </source>
</evidence>
<dbReference type="PANTHER" id="PTHR43031">
    <property type="entry name" value="FAD-DEPENDENT OXIDOREDUCTASE"/>
    <property type="match status" value="1"/>
</dbReference>
<dbReference type="SUPFAM" id="SSF52821">
    <property type="entry name" value="Rhodanese/Cell cycle control phosphatase"/>
    <property type="match status" value="1"/>
</dbReference>
<dbReference type="Gene3D" id="3.40.250.10">
    <property type="entry name" value="Rhodanese-like domain"/>
    <property type="match status" value="1"/>
</dbReference>
<organism evidence="2 3">
    <name type="scientific">Amycolatopsis carbonis</name>
    <dbReference type="NCBI Taxonomy" id="715471"/>
    <lineage>
        <taxon>Bacteria</taxon>
        <taxon>Bacillati</taxon>
        <taxon>Actinomycetota</taxon>
        <taxon>Actinomycetes</taxon>
        <taxon>Pseudonocardiales</taxon>
        <taxon>Pseudonocardiaceae</taxon>
        <taxon>Amycolatopsis</taxon>
    </lineage>
</organism>
<dbReference type="InterPro" id="IPR001763">
    <property type="entry name" value="Rhodanese-like_dom"/>
</dbReference>
<dbReference type="RefSeq" id="WP_285971210.1">
    <property type="nucleotide sequence ID" value="NZ_CP127294.1"/>
</dbReference>
<gene>
    <name evidence="2" type="ORF">QRX50_07380</name>
</gene>
<protein>
    <submittedName>
        <fullName evidence="2">Rhodanese-like domain-containing protein</fullName>
    </submittedName>
</protein>
<evidence type="ECO:0000313" key="2">
    <source>
        <dbReference type="EMBL" id="WIX80582.1"/>
    </source>
</evidence>
<dbReference type="PANTHER" id="PTHR43031:SF17">
    <property type="entry name" value="SULFURTRANSFERASE YTWF-RELATED"/>
    <property type="match status" value="1"/>
</dbReference>
<feature type="domain" description="Rhodanese" evidence="1">
    <location>
        <begin position="16"/>
        <end position="106"/>
    </location>
</feature>
<dbReference type="InterPro" id="IPR050229">
    <property type="entry name" value="GlpE_sulfurtransferase"/>
</dbReference>
<dbReference type="AlphaFoldDB" id="A0A9Y2IIU6"/>
<dbReference type="Proteomes" id="UP001236014">
    <property type="component" value="Chromosome"/>
</dbReference>
<proteinExistence type="predicted"/>
<dbReference type="InterPro" id="IPR036873">
    <property type="entry name" value="Rhodanese-like_dom_sf"/>
</dbReference>
<evidence type="ECO:0000313" key="3">
    <source>
        <dbReference type="Proteomes" id="UP001236014"/>
    </source>
</evidence>
<dbReference type="EMBL" id="CP127294">
    <property type="protein sequence ID" value="WIX80582.1"/>
    <property type="molecule type" value="Genomic_DNA"/>
</dbReference>
<name>A0A9Y2IIU6_9PSEU</name>
<reference evidence="2 3" key="1">
    <citation type="submission" date="2023-06" db="EMBL/GenBank/DDBJ databases">
        <authorList>
            <person name="Oyuntsetseg B."/>
            <person name="Kim S.B."/>
        </authorList>
    </citation>
    <scope>NUCLEOTIDE SEQUENCE [LARGE SCALE GENOMIC DNA]</scope>
    <source>
        <strain evidence="2 3">2-15</strain>
    </source>
</reference>
<dbReference type="KEGG" id="acab:QRX50_07380"/>